<gene>
    <name evidence="1" type="ORF">RP29_17820</name>
</gene>
<evidence type="ECO:0000313" key="1">
    <source>
        <dbReference type="EMBL" id="KJA09209.1"/>
    </source>
</evidence>
<dbReference type="EMBL" id="JXYQ01000069">
    <property type="protein sequence ID" value="KJA09209.1"/>
    <property type="molecule type" value="Genomic_DNA"/>
</dbReference>
<dbReference type="STRING" id="80878.RP29_17820"/>
<sequence length="76" mass="8444">MLSQMSQEVFNLSGVTEAPQLVCGALVFQKLQDCWSSNGYRTKANEIVRKIGWKHERALSEGTVSRLGHAPMILPV</sequence>
<dbReference type="AlphaFoldDB" id="A0A0D7K5E5"/>
<comment type="caution">
    <text evidence="1">The sequence shown here is derived from an EMBL/GenBank/DDBJ whole genome shotgun (WGS) entry which is preliminary data.</text>
</comment>
<proteinExistence type="predicted"/>
<evidence type="ECO:0000313" key="2">
    <source>
        <dbReference type="Proteomes" id="UP000032566"/>
    </source>
</evidence>
<dbReference type="Proteomes" id="UP000032566">
    <property type="component" value="Unassembled WGS sequence"/>
</dbReference>
<keyword evidence="2" id="KW-1185">Reference proteome</keyword>
<accession>A0A0D7K5E5</accession>
<organism evidence="1 2">
    <name type="scientific">Acidovorax temperans</name>
    <dbReference type="NCBI Taxonomy" id="80878"/>
    <lineage>
        <taxon>Bacteria</taxon>
        <taxon>Pseudomonadati</taxon>
        <taxon>Pseudomonadota</taxon>
        <taxon>Betaproteobacteria</taxon>
        <taxon>Burkholderiales</taxon>
        <taxon>Comamonadaceae</taxon>
        <taxon>Acidovorax</taxon>
    </lineage>
</organism>
<name>A0A0D7K5E5_9BURK</name>
<protein>
    <submittedName>
        <fullName evidence="1">Uncharacterized protein</fullName>
    </submittedName>
</protein>
<reference evidence="1 2" key="1">
    <citation type="submission" date="2014-12" db="EMBL/GenBank/DDBJ databases">
        <title>Isolation of bacteria from lake water.</title>
        <authorList>
            <person name="Sheng K.-Y."/>
            <person name="Chin P.-S."/>
            <person name="Chan K.-G."/>
            <person name="Tan G.S."/>
        </authorList>
    </citation>
    <scope>NUCLEOTIDE SEQUENCE [LARGE SCALE GENOMIC DNA]</scope>
    <source>
        <strain evidence="1 2">KY4</strain>
    </source>
</reference>